<gene>
    <name evidence="1" type="ORF">Ssi02_45400</name>
</gene>
<name>A0A919VDN3_9ACTN</name>
<evidence type="ECO:0000313" key="1">
    <source>
        <dbReference type="EMBL" id="GII94309.1"/>
    </source>
</evidence>
<keyword evidence="2" id="KW-1185">Reference proteome</keyword>
<dbReference type="EMBL" id="BOOW01000029">
    <property type="protein sequence ID" value="GII94309.1"/>
    <property type="molecule type" value="Genomic_DNA"/>
</dbReference>
<dbReference type="AlphaFoldDB" id="A0A919VDN3"/>
<proteinExistence type="predicted"/>
<dbReference type="RefSeq" id="WP_204028629.1">
    <property type="nucleotide sequence ID" value="NZ_BOOW01000029.1"/>
</dbReference>
<dbReference type="SUPFAM" id="SSF55961">
    <property type="entry name" value="Bet v1-like"/>
    <property type="match status" value="1"/>
</dbReference>
<dbReference type="InterPro" id="IPR023393">
    <property type="entry name" value="START-like_dom_sf"/>
</dbReference>
<comment type="caution">
    <text evidence="1">The sequence shown here is derived from an EMBL/GenBank/DDBJ whole genome shotgun (WGS) entry which is preliminary data.</text>
</comment>
<organism evidence="1 2">
    <name type="scientific">Sinosporangium siamense</name>
    <dbReference type="NCBI Taxonomy" id="1367973"/>
    <lineage>
        <taxon>Bacteria</taxon>
        <taxon>Bacillati</taxon>
        <taxon>Actinomycetota</taxon>
        <taxon>Actinomycetes</taxon>
        <taxon>Streptosporangiales</taxon>
        <taxon>Streptosporangiaceae</taxon>
        <taxon>Sinosporangium</taxon>
    </lineage>
</organism>
<sequence>MGCGLDRLYADPSILRFELEADGEDACRLTFTNIFDGRDSATPLAVGWHAGLDLLAALLDGRKAESAPWEGLQAAYEHAFGSAA</sequence>
<reference evidence="1" key="1">
    <citation type="submission" date="2021-01" db="EMBL/GenBank/DDBJ databases">
        <title>Whole genome shotgun sequence of Sinosporangium siamense NBRC 109515.</title>
        <authorList>
            <person name="Komaki H."/>
            <person name="Tamura T."/>
        </authorList>
    </citation>
    <scope>NUCLEOTIDE SEQUENCE</scope>
    <source>
        <strain evidence="1">NBRC 109515</strain>
    </source>
</reference>
<evidence type="ECO:0000313" key="2">
    <source>
        <dbReference type="Proteomes" id="UP000606172"/>
    </source>
</evidence>
<accession>A0A919VDN3</accession>
<evidence type="ECO:0008006" key="3">
    <source>
        <dbReference type="Google" id="ProtNLM"/>
    </source>
</evidence>
<protein>
    <recommendedName>
        <fullName evidence="3">Activator of Hsp90 ATPase homolog 1-like protein</fullName>
    </recommendedName>
</protein>
<dbReference type="Proteomes" id="UP000606172">
    <property type="component" value="Unassembled WGS sequence"/>
</dbReference>
<dbReference type="Gene3D" id="3.30.530.20">
    <property type="match status" value="1"/>
</dbReference>